<proteinExistence type="predicted"/>
<dbReference type="HOGENOM" id="CLU_061367_0_0_3"/>
<feature type="domain" description="KaiB" evidence="1">
    <location>
        <begin position="176"/>
        <end position="257"/>
    </location>
</feature>
<dbReference type="PANTHER" id="PTHR41709">
    <property type="entry name" value="KAIB-LIKE PROTEIN 1"/>
    <property type="match status" value="1"/>
</dbReference>
<dbReference type="Proteomes" id="UP000010473">
    <property type="component" value="Chromosome"/>
</dbReference>
<gene>
    <name evidence="2" type="ordered locus">Sta7437_2764</name>
</gene>
<name>K9XUS2_STAC7</name>
<dbReference type="InterPro" id="IPR036249">
    <property type="entry name" value="Thioredoxin-like_sf"/>
</dbReference>
<dbReference type="RefSeq" id="WP_015193956.1">
    <property type="nucleotide sequence ID" value="NC_019748.1"/>
</dbReference>
<dbReference type="PANTHER" id="PTHR41709:SF2">
    <property type="entry name" value="CIRCADIAN CLOCK PROTEIN KAIB2"/>
    <property type="match status" value="1"/>
</dbReference>
<accession>K9XUS2</accession>
<evidence type="ECO:0000313" key="2">
    <source>
        <dbReference type="EMBL" id="AFZ36288.1"/>
    </source>
</evidence>
<dbReference type="EMBL" id="CP003653">
    <property type="protein sequence ID" value="AFZ36288.1"/>
    <property type="molecule type" value="Genomic_DNA"/>
</dbReference>
<protein>
    <submittedName>
        <fullName evidence="2">KaiB domain protein</fullName>
    </submittedName>
</protein>
<dbReference type="SMART" id="SM01248">
    <property type="entry name" value="KaiB"/>
    <property type="match status" value="1"/>
</dbReference>
<dbReference type="InterPro" id="IPR011649">
    <property type="entry name" value="KaiB_domain"/>
</dbReference>
<dbReference type="GO" id="GO:0048511">
    <property type="term" value="P:rhythmic process"/>
    <property type="evidence" value="ECO:0007669"/>
    <property type="project" value="InterPro"/>
</dbReference>
<evidence type="ECO:0000313" key="3">
    <source>
        <dbReference type="Proteomes" id="UP000010473"/>
    </source>
</evidence>
<dbReference type="CDD" id="cd02978">
    <property type="entry name" value="KaiB_like"/>
    <property type="match status" value="1"/>
</dbReference>
<keyword evidence="3" id="KW-1185">Reference proteome</keyword>
<dbReference type="SUPFAM" id="SSF52833">
    <property type="entry name" value="Thioredoxin-like"/>
    <property type="match status" value="1"/>
</dbReference>
<reference evidence="3" key="1">
    <citation type="journal article" date="2013" name="Proc. Natl. Acad. Sci. U.S.A.">
        <title>Improving the coverage of the cyanobacterial phylum using diversity-driven genome sequencing.</title>
        <authorList>
            <person name="Shih P.M."/>
            <person name="Wu D."/>
            <person name="Latifi A."/>
            <person name="Axen S.D."/>
            <person name="Fewer D.P."/>
            <person name="Talla E."/>
            <person name="Calteau A."/>
            <person name="Cai F."/>
            <person name="Tandeau de Marsac N."/>
            <person name="Rippka R."/>
            <person name="Herdman M."/>
            <person name="Sivonen K."/>
            <person name="Coursin T."/>
            <person name="Laurent T."/>
            <person name="Goodwin L."/>
            <person name="Nolan M."/>
            <person name="Davenport K.W."/>
            <person name="Han C.S."/>
            <person name="Rubin E.M."/>
            <person name="Eisen J.A."/>
            <person name="Woyke T."/>
            <person name="Gugger M."/>
            <person name="Kerfeld C.A."/>
        </authorList>
    </citation>
    <scope>NUCLEOTIDE SEQUENCE [LARGE SCALE GENOMIC DNA]</scope>
    <source>
        <strain evidence="3">ATCC 29371 / PCC 7437</strain>
    </source>
</reference>
<dbReference type="Gene3D" id="3.40.30.10">
    <property type="entry name" value="Glutaredoxin"/>
    <property type="match status" value="1"/>
</dbReference>
<dbReference type="Pfam" id="PF07689">
    <property type="entry name" value="KaiB"/>
    <property type="match status" value="1"/>
</dbReference>
<sequence length="258" mass="29549">MTLICSQTNLPKLFKGIALFTPGGDLIYGINPNKQSQWHVHLCMGLQEILSLTEPPHFLIPGYTATVERWLNPRTQAIETIAEIYPAVQCYQPLLKVLFETEDTVWQIAPWQEEYCSSLILETYRDQFPQLWQDHDLVIRLDSQASKQTQVKSLNSDNQNSALLINHQKADGCILQLFISNDNFTTEKTLASIHQILEQGLTCPYTLKVIDISKYPEQAEKYHVSATPTLVRVWPEPIRRIVGELNDFQRVVKIISSL</sequence>
<dbReference type="InterPro" id="IPR039022">
    <property type="entry name" value="KaiB-like"/>
</dbReference>
<evidence type="ECO:0000259" key="1">
    <source>
        <dbReference type="SMART" id="SM01248"/>
    </source>
</evidence>
<dbReference type="AlphaFoldDB" id="K9XUS2"/>
<dbReference type="KEGG" id="scs:Sta7437_2764"/>
<organism evidence="2 3">
    <name type="scientific">Stanieria cyanosphaera (strain ATCC 29371 / PCC 7437)</name>
    <dbReference type="NCBI Taxonomy" id="111780"/>
    <lineage>
        <taxon>Bacteria</taxon>
        <taxon>Bacillati</taxon>
        <taxon>Cyanobacteriota</taxon>
        <taxon>Cyanophyceae</taxon>
        <taxon>Pleurocapsales</taxon>
        <taxon>Dermocarpellaceae</taxon>
        <taxon>Stanieria</taxon>
    </lineage>
</organism>
<dbReference type="PATRIC" id="fig|111780.3.peg.2879"/>
<dbReference type="STRING" id="111780.Sta7437_2764"/>
<dbReference type="eggNOG" id="COG4251">
    <property type="taxonomic scope" value="Bacteria"/>
</dbReference>